<dbReference type="SUPFAM" id="SSF53098">
    <property type="entry name" value="Ribonuclease H-like"/>
    <property type="match status" value="1"/>
</dbReference>
<dbReference type="InterPro" id="IPR057670">
    <property type="entry name" value="SH3_retrovirus"/>
</dbReference>
<protein>
    <recommendedName>
        <fullName evidence="1">Retroviral polymerase SH3-like domain-containing protein</fullName>
    </recommendedName>
</protein>
<dbReference type="Pfam" id="PF25597">
    <property type="entry name" value="SH3_retrovirus"/>
    <property type="match status" value="1"/>
</dbReference>
<accession>A0ABM3B041</accession>
<evidence type="ECO:0000259" key="1">
    <source>
        <dbReference type="Pfam" id="PF25597"/>
    </source>
</evidence>
<dbReference type="GeneID" id="121223299"/>
<reference evidence="3" key="2">
    <citation type="submission" date="2025-08" db="UniProtKB">
        <authorList>
            <consortium name="RefSeq"/>
        </authorList>
    </citation>
    <scope>IDENTIFICATION</scope>
</reference>
<name>A0ABM3B041_GOSHI</name>
<reference evidence="2" key="1">
    <citation type="journal article" date="2020" name="Nat. Genet.">
        <title>Genomic diversifications of five Gossypium allopolyploid species and their impact on cotton improvement.</title>
        <authorList>
            <person name="Chen Z.J."/>
            <person name="Sreedasyam A."/>
            <person name="Ando A."/>
            <person name="Song Q."/>
            <person name="De Santiago L.M."/>
            <person name="Hulse-Kemp A.M."/>
            <person name="Ding M."/>
            <person name="Ye W."/>
            <person name="Kirkbride R.C."/>
            <person name="Jenkins J."/>
            <person name="Plott C."/>
            <person name="Lovell J."/>
            <person name="Lin Y.M."/>
            <person name="Vaughn R."/>
            <person name="Liu B."/>
            <person name="Simpson S."/>
            <person name="Scheffler B.E."/>
            <person name="Wen L."/>
            <person name="Saski C.A."/>
            <person name="Grover C.E."/>
            <person name="Hu G."/>
            <person name="Conover J.L."/>
            <person name="Carlson J.W."/>
            <person name="Shu S."/>
            <person name="Boston L.B."/>
            <person name="Williams M."/>
            <person name="Peterson D.G."/>
            <person name="McGee K."/>
            <person name="Jones D.C."/>
            <person name="Wendel J.F."/>
            <person name="Stelly D.M."/>
            <person name="Grimwood J."/>
            <person name="Schmutz J."/>
        </authorList>
    </citation>
    <scope>NUCLEOTIDE SEQUENCE [LARGE SCALE GENOMIC DNA]</scope>
    <source>
        <strain evidence="2">cv. TM-1</strain>
    </source>
</reference>
<organism evidence="2 3">
    <name type="scientific">Gossypium hirsutum</name>
    <name type="common">Upland cotton</name>
    <name type="synonym">Gossypium mexicanum</name>
    <dbReference type="NCBI Taxonomy" id="3635"/>
    <lineage>
        <taxon>Eukaryota</taxon>
        <taxon>Viridiplantae</taxon>
        <taxon>Streptophyta</taxon>
        <taxon>Embryophyta</taxon>
        <taxon>Tracheophyta</taxon>
        <taxon>Spermatophyta</taxon>
        <taxon>Magnoliopsida</taxon>
        <taxon>eudicotyledons</taxon>
        <taxon>Gunneridae</taxon>
        <taxon>Pentapetalae</taxon>
        <taxon>rosids</taxon>
        <taxon>malvids</taxon>
        <taxon>Malvales</taxon>
        <taxon>Malvaceae</taxon>
        <taxon>Malvoideae</taxon>
        <taxon>Gossypium</taxon>
    </lineage>
</organism>
<dbReference type="PANTHER" id="PTHR42648">
    <property type="entry name" value="TRANSPOSASE, PUTATIVE-RELATED"/>
    <property type="match status" value="1"/>
</dbReference>
<dbReference type="Proteomes" id="UP000818029">
    <property type="component" value="Chromosome D11"/>
</dbReference>
<gene>
    <name evidence="3" type="primary">LOC121223299</name>
</gene>
<dbReference type="PANTHER" id="PTHR42648:SF18">
    <property type="entry name" value="RETROTRANSPOSON, UNCLASSIFIED-LIKE PROTEIN"/>
    <property type="match status" value="1"/>
</dbReference>
<evidence type="ECO:0000313" key="2">
    <source>
        <dbReference type="Proteomes" id="UP000818029"/>
    </source>
</evidence>
<evidence type="ECO:0000313" key="3">
    <source>
        <dbReference type="RefSeq" id="XP_040960398.1"/>
    </source>
</evidence>
<feature type="domain" description="Retroviral polymerase SH3-like" evidence="1">
    <location>
        <begin position="83"/>
        <end position="127"/>
    </location>
</feature>
<dbReference type="RefSeq" id="XP_040960398.1">
    <property type="nucleotide sequence ID" value="XM_041104464.1"/>
</dbReference>
<dbReference type="InterPro" id="IPR012337">
    <property type="entry name" value="RNaseH-like_sf"/>
</dbReference>
<sequence length="250" mass="28518">MEAGYKLKTVRSNNGTEYTSAQFRAFRCLLFEKNLPKTMWAKVVNIAVYIQNGLPTKALAHKTPFKAWFGFKPSLAQLKIFGSICYAYIPAMKREKLESKAEPGIMVAYSSVKKGYRILNPLTNKVSKKNEPETVLKDLVANQTELDQISSKIDIDDEPVRSTRPLAEICERAQVAIIEPGYFEEAEAQQGWKQAMAEEISMIEKNQTWVLVERLAKRKIIGVKWVYQAQHNRDESLNKLKVRLVVKGFS</sequence>
<keyword evidence="2" id="KW-1185">Reference proteome</keyword>
<proteinExistence type="predicted"/>
<dbReference type="InterPro" id="IPR039537">
    <property type="entry name" value="Retrotran_Ty1/copia-like"/>
</dbReference>